<evidence type="ECO:0000313" key="10">
    <source>
        <dbReference type="Proteomes" id="UP000290572"/>
    </source>
</evidence>
<keyword evidence="4 7" id="KW-0472">Membrane</keyword>
<dbReference type="Pfam" id="PF07686">
    <property type="entry name" value="V-set"/>
    <property type="match status" value="1"/>
</dbReference>
<keyword evidence="7" id="KW-0812">Transmembrane</keyword>
<evidence type="ECO:0000256" key="4">
    <source>
        <dbReference type="ARBA" id="ARBA00023136"/>
    </source>
</evidence>
<proteinExistence type="predicted"/>
<keyword evidence="7" id="KW-1133">Transmembrane helix</keyword>
<comment type="caution">
    <text evidence="9">The sequence shown here is derived from an EMBL/GenBank/DDBJ whole genome shotgun (WGS) entry which is preliminary data.</text>
</comment>
<dbReference type="PANTHER" id="PTHR23277:SF107">
    <property type="entry name" value="HEMICENTIN-1"/>
    <property type="match status" value="1"/>
</dbReference>
<evidence type="ECO:0000256" key="1">
    <source>
        <dbReference type="ARBA" id="ARBA00004370"/>
    </source>
</evidence>
<dbReference type="PANTHER" id="PTHR23277">
    <property type="entry name" value="NECTIN-RELATED"/>
    <property type="match status" value="1"/>
</dbReference>
<dbReference type="InterPro" id="IPR013783">
    <property type="entry name" value="Ig-like_fold"/>
</dbReference>
<name>A0A498LEV8_LABRO</name>
<evidence type="ECO:0000256" key="7">
    <source>
        <dbReference type="SAM" id="Phobius"/>
    </source>
</evidence>
<protein>
    <recommendedName>
        <fullName evidence="8">Ig-like domain-containing protein</fullName>
    </recommendedName>
</protein>
<dbReference type="PROSITE" id="PS50835">
    <property type="entry name" value="IG_LIKE"/>
    <property type="match status" value="1"/>
</dbReference>
<comment type="subcellular location">
    <subcellularLocation>
        <location evidence="1">Membrane</location>
    </subcellularLocation>
</comment>
<dbReference type="STRING" id="84645.A0A498LEV8"/>
<keyword evidence="2" id="KW-0732">Signal</keyword>
<keyword evidence="6" id="KW-0325">Glycoprotein</keyword>
<dbReference type="SUPFAM" id="SSF48726">
    <property type="entry name" value="Immunoglobulin"/>
    <property type="match status" value="2"/>
</dbReference>
<organism evidence="9 10">
    <name type="scientific">Labeo rohita</name>
    <name type="common">Indian major carp</name>
    <name type="synonym">Cyprinus rohita</name>
    <dbReference type="NCBI Taxonomy" id="84645"/>
    <lineage>
        <taxon>Eukaryota</taxon>
        <taxon>Metazoa</taxon>
        <taxon>Chordata</taxon>
        <taxon>Craniata</taxon>
        <taxon>Vertebrata</taxon>
        <taxon>Euteleostomi</taxon>
        <taxon>Actinopterygii</taxon>
        <taxon>Neopterygii</taxon>
        <taxon>Teleostei</taxon>
        <taxon>Ostariophysi</taxon>
        <taxon>Cypriniformes</taxon>
        <taxon>Cyprinidae</taxon>
        <taxon>Labeoninae</taxon>
        <taxon>Labeonini</taxon>
        <taxon>Labeo</taxon>
    </lineage>
</organism>
<sequence length="484" mass="54010">MQDSDSETRDLVLDQTVTGILGEEVYLRCLYTGQSEISFSSWNRFDSTKKAKKMAGYKAGGNSFKRENFDVPASSTNLTVKVNVTSFDQEGEYTCVFDSDEHEIKDTVFLSVVDLSSLRLKELDYAINSENQTSLAFVEGDTDITIRMDVMGNVPSYKIKCSRSMLTVPSCMTRKYVIECVVDHPDFTEEEKHQIALPVCAPPNITLQSSVEWDGGIAYARLVCSVQSQTPAAAITYTVERHGIDVSFSEFVMTQLEFQQSHVVVARSVARIPIYSHAGCTVTCVVEHRGLEKPENKSIVLPSLGLSKSRVFLKNKTYTDIWHAVCEYSSDGVKPNISWVLPDANATQVTTEFKYGVIKVEVNSTLEFQLSQYEGKDLICLIQNNLGIDDKRTMRVPKYLIFIIICFSSAAAVTLILIIVLVVLCKSGRSHTSQKKNRKERESLAALMQDPRCPERMAIPGTAGPHYAELNVHYSIVFDAKSTV</sequence>
<evidence type="ECO:0000313" key="9">
    <source>
        <dbReference type="EMBL" id="RXN03905.1"/>
    </source>
</evidence>
<evidence type="ECO:0000256" key="2">
    <source>
        <dbReference type="ARBA" id="ARBA00022729"/>
    </source>
</evidence>
<keyword evidence="3" id="KW-0677">Repeat</keyword>
<accession>A0A498LEV8</accession>
<dbReference type="InterPro" id="IPR007110">
    <property type="entry name" value="Ig-like_dom"/>
</dbReference>
<feature type="transmembrane region" description="Helical" evidence="7">
    <location>
        <begin position="399"/>
        <end position="425"/>
    </location>
</feature>
<evidence type="ECO:0000256" key="3">
    <source>
        <dbReference type="ARBA" id="ARBA00022737"/>
    </source>
</evidence>
<dbReference type="GO" id="GO:0016020">
    <property type="term" value="C:membrane"/>
    <property type="evidence" value="ECO:0007669"/>
    <property type="project" value="UniProtKB-SubCell"/>
</dbReference>
<dbReference type="GO" id="GO:0005912">
    <property type="term" value="C:adherens junction"/>
    <property type="evidence" value="ECO:0007669"/>
    <property type="project" value="TreeGrafter"/>
</dbReference>
<dbReference type="Proteomes" id="UP000290572">
    <property type="component" value="Unassembled WGS sequence"/>
</dbReference>
<dbReference type="EMBL" id="QBIY01013466">
    <property type="protein sequence ID" value="RXN03905.1"/>
    <property type="molecule type" value="Genomic_DNA"/>
</dbReference>
<evidence type="ECO:0000256" key="6">
    <source>
        <dbReference type="ARBA" id="ARBA00023180"/>
    </source>
</evidence>
<dbReference type="InterPro" id="IPR036179">
    <property type="entry name" value="Ig-like_dom_sf"/>
</dbReference>
<evidence type="ECO:0000256" key="5">
    <source>
        <dbReference type="ARBA" id="ARBA00023157"/>
    </source>
</evidence>
<reference evidence="9 10" key="1">
    <citation type="submission" date="2018-03" db="EMBL/GenBank/DDBJ databases">
        <title>Draft genome sequence of Rohu Carp (Labeo rohita).</title>
        <authorList>
            <person name="Das P."/>
            <person name="Kushwaha B."/>
            <person name="Joshi C.G."/>
            <person name="Kumar D."/>
            <person name="Nagpure N.S."/>
            <person name="Sahoo L."/>
            <person name="Das S.P."/>
            <person name="Bit A."/>
            <person name="Patnaik S."/>
            <person name="Meher P.K."/>
            <person name="Jayasankar P."/>
            <person name="Koringa P.G."/>
            <person name="Patel N.V."/>
            <person name="Hinsu A.T."/>
            <person name="Kumar R."/>
            <person name="Pandey M."/>
            <person name="Agarwal S."/>
            <person name="Srivastava S."/>
            <person name="Singh M."/>
            <person name="Iquebal M.A."/>
            <person name="Jaiswal S."/>
            <person name="Angadi U.B."/>
            <person name="Kumar N."/>
            <person name="Raza M."/>
            <person name="Shah T.M."/>
            <person name="Rai A."/>
            <person name="Jena J.K."/>
        </authorList>
    </citation>
    <scope>NUCLEOTIDE SEQUENCE [LARGE SCALE GENOMIC DNA]</scope>
    <source>
        <strain evidence="9">DASCIFA01</strain>
        <tissue evidence="9">Testis</tissue>
    </source>
</reference>
<keyword evidence="5" id="KW-1015">Disulfide bond</keyword>
<dbReference type="GO" id="GO:0007156">
    <property type="term" value="P:homophilic cell adhesion via plasma membrane adhesion molecules"/>
    <property type="evidence" value="ECO:0007669"/>
    <property type="project" value="TreeGrafter"/>
</dbReference>
<dbReference type="GO" id="GO:0007157">
    <property type="term" value="P:heterophilic cell-cell adhesion via plasma membrane cell adhesion molecules"/>
    <property type="evidence" value="ECO:0007669"/>
    <property type="project" value="TreeGrafter"/>
</dbReference>
<keyword evidence="10" id="KW-1185">Reference proteome</keyword>
<evidence type="ECO:0000259" key="8">
    <source>
        <dbReference type="PROSITE" id="PS50835"/>
    </source>
</evidence>
<gene>
    <name evidence="9" type="ORF">ROHU_034229</name>
</gene>
<dbReference type="InterPro" id="IPR051427">
    <property type="entry name" value="Nectin/Nectin-like"/>
</dbReference>
<feature type="domain" description="Ig-like" evidence="8">
    <location>
        <begin position="22"/>
        <end position="111"/>
    </location>
</feature>
<dbReference type="InterPro" id="IPR013106">
    <property type="entry name" value="Ig_V-set"/>
</dbReference>
<dbReference type="Gene3D" id="2.60.40.10">
    <property type="entry name" value="Immunoglobulins"/>
    <property type="match status" value="2"/>
</dbReference>
<dbReference type="AlphaFoldDB" id="A0A498LEV8"/>